<protein>
    <submittedName>
        <fullName evidence="5">Uncharacterized protein</fullName>
    </submittedName>
</protein>
<dbReference type="Pfam" id="PF01607">
    <property type="entry name" value="CBM_14"/>
    <property type="match status" value="1"/>
</dbReference>
<dbReference type="GO" id="GO:0008061">
    <property type="term" value="F:chitin binding"/>
    <property type="evidence" value="ECO:0007669"/>
    <property type="project" value="InterPro"/>
</dbReference>
<name>A0AAV2QMR3_MEGNR</name>
<dbReference type="InterPro" id="IPR000859">
    <property type="entry name" value="CUB_dom"/>
</dbReference>
<dbReference type="InterPro" id="IPR058698">
    <property type="entry name" value="CUB_metazoa"/>
</dbReference>
<accession>A0AAV2QMR3</accession>
<dbReference type="SUPFAM" id="SSF49854">
    <property type="entry name" value="Spermadhesin, CUB domain"/>
    <property type="match status" value="1"/>
</dbReference>
<dbReference type="Proteomes" id="UP001497623">
    <property type="component" value="Unassembled WGS sequence"/>
</dbReference>
<evidence type="ECO:0000259" key="4">
    <source>
        <dbReference type="PROSITE" id="PS50940"/>
    </source>
</evidence>
<dbReference type="InterPro" id="IPR036508">
    <property type="entry name" value="Chitin-bd_dom_sf"/>
</dbReference>
<dbReference type="AlphaFoldDB" id="A0AAV2QMR3"/>
<dbReference type="InterPro" id="IPR002557">
    <property type="entry name" value="Chitin-bd_dom"/>
</dbReference>
<dbReference type="Gene3D" id="2.60.120.290">
    <property type="entry name" value="Spermadhesin, CUB domain"/>
    <property type="match status" value="1"/>
</dbReference>
<evidence type="ECO:0000313" key="5">
    <source>
        <dbReference type="EMBL" id="CAL4090053.1"/>
    </source>
</evidence>
<dbReference type="GO" id="GO:0005576">
    <property type="term" value="C:extracellular region"/>
    <property type="evidence" value="ECO:0007669"/>
    <property type="project" value="InterPro"/>
</dbReference>
<feature type="domain" description="Chitin-binding type-2" evidence="4">
    <location>
        <begin position="186"/>
        <end position="253"/>
    </location>
</feature>
<dbReference type="Gene3D" id="2.170.140.10">
    <property type="entry name" value="Chitin binding domain"/>
    <property type="match status" value="3"/>
</dbReference>
<feature type="domain" description="Chitin-binding type-2" evidence="4">
    <location>
        <begin position="128"/>
        <end position="176"/>
    </location>
</feature>
<dbReference type="InterPro" id="IPR035914">
    <property type="entry name" value="Sperma_CUB_dom_sf"/>
</dbReference>
<sequence>MVTGCTPYSTRSFSVAEPNLQQFCNNAEDEFICADCKTLVICIDGKPYTEPCEYGSVCSMKRSFKGGVCYPGEPAECTCNKADIFRRDYYNPSKFLTCGIEGSEPIIHTCPEGLVFNEQKRACGTEIESSCTASGTFAVEDDCSRYYSCIFTTGGWVQKEFTCRNNTMFNEETGICEDPCDWYSGHFSCEAEGRYANPSDCTKYYECFAERHNPDIFIWVEHECPEGYEWNQMVKSGVGHCVASGTAKDKCVPQKPNQCKIPDEWCKAESISCNSQISNDRSYFISPNFPESHTSPNPCVVKVIPPENAVQVKLEFESMILNDPLEGDCGNDSFIVIGGNPGSNLPILCGDNSGQHMYIDIDNSADSLLLQVQASDYNHFDLTSERKWKIKVSFLDDESAVPQRCLQYFSKTQGIIKSFNYAEDYDYAMALNNLDYSVCFSYVNGYCNINFNFNGTLGETTWDDGIAYSARSMKGLKNKERKARCYGYGRDCWDDYIQIGPQKICGDLDDLVITGNSTGPMHLAIKTDDSNESADAGFYVSYTMMPCTY</sequence>
<dbReference type="PROSITE" id="PS01180">
    <property type="entry name" value="CUB"/>
    <property type="match status" value="1"/>
</dbReference>
<feature type="domain" description="CUB" evidence="3">
    <location>
        <begin position="273"/>
        <end position="397"/>
    </location>
</feature>
<reference evidence="5 6" key="1">
    <citation type="submission" date="2024-05" db="EMBL/GenBank/DDBJ databases">
        <authorList>
            <person name="Wallberg A."/>
        </authorList>
    </citation>
    <scope>NUCLEOTIDE SEQUENCE [LARGE SCALE GENOMIC DNA]</scope>
</reference>
<proteinExistence type="predicted"/>
<evidence type="ECO:0000313" key="6">
    <source>
        <dbReference type="Proteomes" id="UP001497623"/>
    </source>
</evidence>
<dbReference type="Pfam" id="PF26080">
    <property type="entry name" value="CUB_animal"/>
    <property type="match status" value="1"/>
</dbReference>
<evidence type="ECO:0000256" key="2">
    <source>
        <dbReference type="PROSITE-ProRule" id="PRU00059"/>
    </source>
</evidence>
<dbReference type="EMBL" id="CAXKWB010008194">
    <property type="protein sequence ID" value="CAL4090053.1"/>
    <property type="molecule type" value="Genomic_DNA"/>
</dbReference>
<evidence type="ECO:0000259" key="3">
    <source>
        <dbReference type="PROSITE" id="PS01180"/>
    </source>
</evidence>
<dbReference type="SUPFAM" id="SSF57625">
    <property type="entry name" value="Invertebrate chitin-binding proteins"/>
    <property type="match status" value="3"/>
</dbReference>
<dbReference type="Pfam" id="PF00431">
    <property type="entry name" value="CUB"/>
    <property type="match status" value="1"/>
</dbReference>
<keyword evidence="6" id="KW-1185">Reference proteome</keyword>
<gene>
    <name evidence="5" type="ORF">MNOR_LOCUS13951</name>
</gene>
<evidence type="ECO:0000256" key="1">
    <source>
        <dbReference type="ARBA" id="ARBA00023157"/>
    </source>
</evidence>
<dbReference type="PANTHER" id="PTHR33236">
    <property type="entry name" value="INTRAFLAGELLAR TRANSPORT PROTEIN 122 FAMILY PROTEIN-RELATED"/>
    <property type="match status" value="1"/>
</dbReference>
<dbReference type="SMART" id="SM00494">
    <property type="entry name" value="ChtBD2"/>
    <property type="match status" value="3"/>
</dbReference>
<dbReference type="PANTHER" id="PTHR33236:SF5">
    <property type="entry name" value="CUB DOMAIN-CONTAINING PROTEIN"/>
    <property type="match status" value="1"/>
</dbReference>
<dbReference type="PROSITE" id="PS50940">
    <property type="entry name" value="CHIT_BIND_II"/>
    <property type="match status" value="2"/>
</dbReference>
<keyword evidence="1" id="KW-1015">Disulfide bond</keyword>
<comment type="caution">
    <text evidence="5">The sequence shown here is derived from an EMBL/GenBank/DDBJ whole genome shotgun (WGS) entry which is preliminary data.</text>
</comment>
<organism evidence="5 6">
    <name type="scientific">Meganyctiphanes norvegica</name>
    <name type="common">Northern krill</name>
    <name type="synonym">Thysanopoda norvegica</name>
    <dbReference type="NCBI Taxonomy" id="48144"/>
    <lineage>
        <taxon>Eukaryota</taxon>
        <taxon>Metazoa</taxon>
        <taxon>Ecdysozoa</taxon>
        <taxon>Arthropoda</taxon>
        <taxon>Crustacea</taxon>
        <taxon>Multicrustacea</taxon>
        <taxon>Malacostraca</taxon>
        <taxon>Eumalacostraca</taxon>
        <taxon>Eucarida</taxon>
        <taxon>Euphausiacea</taxon>
        <taxon>Euphausiidae</taxon>
        <taxon>Meganyctiphanes</taxon>
    </lineage>
</organism>
<comment type="caution">
    <text evidence="2">Lacks conserved residue(s) required for the propagation of feature annotation.</text>
</comment>